<evidence type="ECO:0000313" key="2">
    <source>
        <dbReference type="EMBL" id="GCC45220.1"/>
    </source>
</evidence>
<sequence length="76" mass="8972">MDGNREGERPTRQLAFEVHHFSGTILLCEYPRHVRVRPKLGRVTAQKVSGWRKEREELKSPKGNTETMPHWHPTQR</sequence>
<accession>A0A401TRB0</accession>
<keyword evidence="3" id="KW-1185">Reference proteome</keyword>
<organism evidence="2 3">
    <name type="scientific">Chiloscyllium punctatum</name>
    <name type="common">Brownbanded bambooshark</name>
    <name type="synonym">Hemiscyllium punctatum</name>
    <dbReference type="NCBI Taxonomy" id="137246"/>
    <lineage>
        <taxon>Eukaryota</taxon>
        <taxon>Metazoa</taxon>
        <taxon>Chordata</taxon>
        <taxon>Craniata</taxon>
        <taxon>Vertebrata</taxon>
        <taxon>Chondrichthyes</taxon>
        <taxon>Elasmobranchii</taxon>
        <taxon>Galeomorphii</taxon>
        <taxon>Galeoidea</taxon>
        <taxon>Orectolobiformes</taxon>
        <taxon>Hemiscylliidae</taxon>
        <taxon>Chiloscyllium</taxon>
    </lineage>
</organism>
<dbReference type="AlphaFoldDB" id="A0A401TRB0"/>
<evidence type="ECO:0000313" key="3">
    <source>
        <dbReference type="Proteomes" id="UP000287033"/>
    </source>
</evidence>
<protein>
    <submittedName>
        <fullName evidence="2">Uncharacterized protein</fullName>
    </submittedName>
</protein>
<feature type="non-terminal residue" evidence="2">
    <location>
        <position position="76"/>
    </location>
</feature>
<reference evidence="2 3" key="1">
    <citation type="journal article" date="2018" name="Nat. Ecol. Evol.">
        <title>Shark genomes provide insights into elasmobranch evolution and the origin of vertebrates.</title>
        <authorList>
            <person name="Hara Y"/>
            <person name="Yamaguchi K"/>
            <person name="Onimaru K"/>
            <person name="Kadota M"/>
            <person name="Koyanagi M"/>
            <person name="Keeley SD"/>
            <person name="Tatsumi K"/>
            <person name="Tanaka K"/>
            <person name="Motone F"/>
            <person name="Kageyama Y"/>
            <person name="Nozu R"/>
            <person name="Adachi N"/>
            <person name="Nishimura O"/>
            <person name="Nakagawa R"/>
            <person name="Tanegashima C"/>
            <person name="Kiyatake I"/>
            <person name="Matsumoto R"/>
            <person name="Murakumo K"/>
            <person name="Nishida K"/>
            <person name="Terakita A"/>
            <person name="Kuratani S"/>
            <person name="Sato K"/>
            <person name="Hyodo S Kuraku.S."/>
        </authorList>
    </citation>
    <scope>NUCLEOTIDE SEQUENCE [LARGE SCALE GENOMIC DNA]</scope>
</reference>
<evidence type="ECO:0000256" key="1">
    <source>
        <dbReference type="SAM" id="MobiDB-lite"/>
    </source>
</evidence>
<feature type="region of interest" description="Disordered" evidence="1">
    <location>
        <begin position="44"/>
        <end position="76"/>
    </location>
</feature>
<name>A0A401TRB0_CHIPU</name>
<proteinExistence type="predicted"/>
<gene>
    <name evidence="2" type="ORF">chiPu_0029332</name>
</gene>
<dbReference type="Proteomes" id="UP000287033">
    <property type="component" value="Unassembled WGS sequence"/>
</dbReference>
<comment type="caution">
    <text evidence="2">The sequence shown here is derived from an EMBL/GenBank/DDBJ whole genome shotgun (WGS) entry which is preliminary data.</text>
</comment>
<dbReference type="EMBL" id="BEZZ01154139">
    <property type="protein sequence ID" value="GCC45220.1"/>
    <property type="molecule type" value="Genomic_DNA"/>
</dbReference>
<feature type="compositionally biased region" description="Basic and acidic residues" evidence="1">
    <location>
        <begin position="51"/>
        <end position="60"/>
    </location>
</feature>